<comment type="subcellular location">
    <subcellularLocation>
        <location evidence="11">Cell inner membrane</location>
        <topology evidence="11">Multi-pass membrane protein</topology>
    </subcellularLocation>
    <subcellularLocation>
        <location evidence="1">Cell membrane</location>
        <topology evidence="1">Multi-pass membrane protein</topology>
    </subcellularLocation>
</comment>
<sequence length="261" mass="29932">MATVIKRNSWVIWKDVIFALFVREIRTGFNDKFGISWAVASPVVFIFVLSFIRGRLDGGETHTMPTFAFMVYGMVMIQLFLTMLNSCAKTIKKNKALFAFRQVQPISSWLATTIFEALVKIVVLLVIWTVMFFLMIEIRLDNALLLIGNFVALAIFASSFGLLMALLRCYIPETEKLLNMATRPLFFISGVFFSLQDVSPEYWQYLNWNPILHAIELSRQAAYGTFGAVGVSQKYLWLSAITMLFFSLSCYRISWRKAISR</sequence>
<keyword evidence="4 11" id="KW-1003">Cell membrane</keyword>
<evidence type="ECO:0000256" key="5">
    <source>
        <dbReference type="ARBA" id="ARBA00022597"/>
    </source>
</evidence>
<keyword evidence="14" id="KW-1185">Reference proteome</keyword>
<accession>A0A1M5VKC4</accession>
<dbReference type="AlphaFoldDB" id="A0A1M5VKC4"/>
<dbReference type="STRING" id="299255.SAMN02745129_2825"/>
<dbReference type="EMBL" id="FQXG01000004">
    <property type="protein sequence ID" value="SHH75657.1"/>
    <property type="molecule type" value="Genomic_DNA"/>
</dbReference>
<evidence type="ECO:0000256" key="6">
    <source>
        <dbReference type="ARBA" id="ARBA00022692"/>
    </source>
</evidence>
<dbReference type="GO" id="GO:0015920">
    <property type="term" value="P:lipopolysaccharide transport"/>
    <property type="evidence" value="ECO:0007669"/>
    <property type="project" value="TreeGrafter"/>
</dbReference>
<keyword evidence="6 11" id="KW-0812">Transmembrane</keyword>
<keyword evidence="5" id="KW-0762">Sugar transport</keyword>
<feature type="transmembrane region" description="Helical" evidence="11">
    <location>
        <begin position="109"/>
        <end position="136"/>
    </location>
</feature>
<evidence type="ECO:0000256" key="9">
    <source>
        <dbReference type="ARBA" id="ARBA00023047"/>
    </source>
</evidence>
<feature type="transmembrane region" description="Helical" evidence="11">
    <location>
        <begin position="33"/>
        <end position="52"/>
    </location>
</feature>
<keyword evidence="8 11" id="KW-1133">Transmembrane helix</keyword>
<feature type="transmembrane region" description="Helical" evidence="11">
    <location>
        <begin position="64"/>
        <end position="88"/>
    </location>
</feature>
<keyword evidence="3 11" id="KW-0813">Transport</keyword>
<evidence type="ECO:0000256" key="3">
    <source>
        <dbReference type="ARBA" id="ARBA00022448"/>
    </source>
</evidence>
<dbReference type="PRINTS" id="PR00164">
    <property type="entry name" value="ABC2TRNSPORT"/>
</dbReference>
<dbReference type="PANTHER" id="PTHR30413">
    <property type="entry name" value="INNER MEMBRANE TRANSPORT PERMEASE"/>
    <property type="match status" value="1"/>
</dbReference>
<dbReference type="GO" id="GO:0140359">
    <property type="term" value="F:ABC-type transporter activity"/>
    <property type="evidence" value="ECO:0007669"/>
    <property type="project" value="InterPro"/>
</dbReference>
<dbReference type="PROSITE" id="PS51012">
    <property type="entry name" value="ABC_TM2"/>
    <property type="match status" value="1"/>
</dbReference>
<gene>
    <name evidence="13" type="ORF">SAMN02745129_2825</name>
</gene>
<feature type="transmembrane region" description="Helical" evidence="11">
    <location>
        <begin position="177"/>
        <end position="195"/>
    </location>
</feature>
<keyword evidence="7" id="KW-0972">Capsule biogenesis/degradation</keyword>
<evidence type="ECO:0000256" key="4">
    <source>
        <dbReference type="ARBA" id="ARBA00022475"/>
    </source>
</evidence>
<name>A0A1M5VKC4_9GAMM</name>
<evidence type="ECO:0000256" key="2">
    <source>
        <dbReference type="ARBA" id="ARBA00007783"/>
    </source>
</evidence>
<dbReference type="InterPro" id="IPR013525">
    <property type="entry name" value="ABC2_TM"/>
</dbReference>
<protein>
    <recommendedName>
        <fullName evidence="11">Transport permease protein</fullName>
    </recommendedName>
</protein>
<feature type="domain" description="ABC transmembrane type-2" evidence="12">
    <location>
        <begin position="33"/>
        <end position="256"/>
    </location>
</feature>
<evidence type="ECO:0000259" key="12">
    <source>
        <dbReference type="PROSITE" id="PS51012"/>
    </source>
</evidence>
<feature type="transmembrane region" description="Helical" evidence="11">
    <location>
        <begin position="235"/>
        <end position="255"/>
    </location>
</feature>
<evidence type="ECO:0000256" key="1">
    <source>
        <dbReference type="ARBA" id="ARBA00004651"/>
    </source>
</evidence>
<dbReference type="Pfam" id="PF01061">
    <property type="entry name" value="ABC2_membrane"/>
    <property type="match status" value="1"/>
</dbReference>
<evidence type="ECO:0000256" key="8">
    <source>
        <dbReference type="ARBA" id="ARBA00022989"/>
    </source>
</evidence>
<dbReference type="OrthoDB" id="9814458at2"/>
<feature type="transmembrane region" description="Helical" evidence="11">
    <location>
        <begin position="142"/>
        <end position="165"/>
    </location>
</feature>
<evidence type="ECO:0000313" key="13">
    <source>
        <dbReference type="EMBL" id="SHH75657.1"/>
    </source>
</evidence>
<evidence type="ECO:0000256" key="10">
    <source>
        <dbReference type="ARBA" id="ARBA00023136"/>
    </source>
</evidence>
<dbReference type="GO" id="GO:0015774">
    <property type="term" value="P:polysaccharide transport"/>
    <property type="evidence" value="ECO:0007669"/>
    <property type="project" value="UniProtKB-KW"/>
</dbReference>
<keyword evidence="10 11" id="KW-0472">Membrane</keyword>
<evidence type="ECO:0000313" key="14">
    <source>
        <dbReference type="Proteomes" id="UP000184268"/>
    </source>
</evidence>
<keyword evidence="9" id="KW-0625">Polysaccharide transport</keyword>
<dbReference type="InterPro" id="IPR047817">
    <property type="entry name" value="ABC2_TM_bact-type"/>
</dbReference>
<evidence type="ECO:0000256" key="7">
    <source>
        <dbReference type="ARBA" id="ARBA00022903"/>
    </source>
</evidence>
<reference evidence="13 14" key="1">
    <citation type="submission" date="2016-11" db="EMBL/GenBank/DDBJ databases">
        <authorList>
            <person name="Jaros S."/>
            <person name="Januszkiewicz K."/>
            <person name="Wedrychowicz H."/>
        </authorList>
    </citation>
    <scope>NUCLEOTIDE SEQUENCE [LARGE SCALE GENOMIC DNA]</scope>
    <source>
        <strain evidence="13 14">DSM 16917</strain>
    </source>
</reference>
<comment type="similarity">
    <text evidence="2 11">Belongs to the ABC-2 integral membrane protein family.</text>
</comment>
<dbReference type="RefSeq" id="WP_067656745.1">
    <property type="nucleotide sequence ID" value="NZ_FQXG01000004.1"/>
</dbReference>
<evidence type="ECO:0000256" key="11">
    <source>
        <dbReference type="RuleBase" id="RU361157"/>
    </source>
</evidence>
<dbReference type="Proteomes" id="UP000184268">
    <property type="component" value="Unassembled WGS sequence"/>
</dbReference>
<dbReference type="InterPro" id="IPR000412">
    <property type="entry name" value="ABC_2_transport"/>
</dbReference>
<dbReference type="GO" id="GO:0043190">
    <property type="term" value="C:ATP-binding cassette (ABC) transporter complex"/>
    <property type="evidence" value="ECO:0007669"/>
    <property type="project" value="InterPro"/>
</dbReference>
<proteinExistence type="inferred from homology"/>
<organism evidence="13 14">
    <name type="scientific">Ferrimonas marina</name>
    <dbReference type="NCBI Taxonomy" id="299255"/>
    <lineage>
        <taxon>Bacteria</taxon>
        <taxon>Pseudomonadati</taxon>
        <taxon>Pseudomonadota</taxon>
        <taxon>Gammaproteobacteria</taxon>
        <taxon>Alteromonadales</taxon>
        <taxon>Ferrimonadaceae</taxon>
        <taxon>Ferrimonas</taxon>
    </lineage>
</organism>
<dbReference type="PANTHER" id="PTHR30413:SF10">
    <property type="entry name" value="CAPSULE POLYSACCHARIDE EXPORT INNER-MEMBRANE PROTEIN CTRC"/>
    <property type="match status" value="1"/>
</dbReference>